<comment type="caution">
    <text evidence="1">The sequence shown here is derived from an EMBL/GenBank/DDBJ whole genome shotgun (WGS) entry which is preliminary data.</text>
</comment>
<name>A0A239TGZ2_9STAP</name>
<dbReference type="PIRSF" id="PIRSF019466">
    <property type="entry name" value="EutH"/>
    <property type="match status" value="1"/>
</dbReference>
<dbReference type="GO" id="GO:0005886">
    <property type="term" value="C:plasma membrane"/>
    <property type="evidence" value="ECO:0007669"/>
    <property type="project" value="TreeGrafter"/>
</dbReference>
<accession>A0A239TGZ2</accession>
<organism evidence="1 2">
    <name type="scientific">Staphylococcus piscifermentans</name>
    <dbReference type="NCBI Taxonomy" id="70258"/>
    <lineage>
        <taxon>Bacteria</taxon>
        <taxon>Bacillati</taxon>
        <taxon>Bacillota</taxon>
        <taxon>Bacilli</taxon>
        <taxon>Bacillales</taxon>
        <taxon>Staphylococcaceae</taxon>
        <taxon>Staphylococcus</taxon>
    </lineage>
</organism>
<protein>
    <submittedName>
        <fullName evidence="1">Ethanolamine utilization protein EutH</fullName>
    </submittedName>
</protein>
<dbReference type="AlphaFoldDB" id="A0A239TGZ2"/>
<dbReference type="GO" id="GO:0034228">
    <property type="term" value="F:ethanolamine transmembrane transporter activity"/>
    <property type="evidence" value="ECO:0007669"/>
    <property type="project" value="InterPro"/>
</dbReference>
<reference evidence="1 2" key="1">
    <citation type="submission" date="2019-07" db="EMBL/GenBank/DDBJ databases">
        <title>Whole genome shotgun sequence of Staphylococcus piscifermentans NBRC 109625.</title>
        <authorList>
            <person name="Hosoyama A."/>
            <person name="Uohara A."/>
            <person name="Ohji S."/>
            <person name="Ichikawa N."/>
        </authorList>
    </citation>
    <scope>NUCLEOTIDE SEQUENCE [LARGE SCALE GENOMIC DNA]</scope>
    <source>
        <strain evidence="1 2">NBRC 109625</strain>
    </source>
</reference>
<evidence type="ECO:0000313" key="1">
    <source>
        <dbReference type="EMBL" id="GEP83675.1"/>
    </source>
</evidence>
<dbReference type="RefSeq" id="WP_095102714.1">
    <property type="nucleotide sequence ID" value="NZ_BKAR01000002.1"/>
</dbReference>
<evidence type="ECO:0000313" key="2">
    <source>
        <dbReference type="Proteomes" id="UP000321736"/>
    </source>
</evidence>
<dbReference type="OrthoDB" id="9778282at2"/>
<gene>
    <name evidence="1" type="ORF">SPI02_02600</name>
</gene>
<dbReference type="NCBIfam" id="NF011668">
    <property type="entry name" value="PRK15086.1-4"/>
    <property type="match status" value="1"/>
</dbReference>
<keyword evidence="2" id="KW-1185">Reference proteome</keyword>
<dbReference type="Pfam" id="PF04346">
    <property type="entry name" value="EutH"/>
    <property type="match status" value="1"/>
</dbReference>
<dbReference type="Proteomes" id="UP000321736">
    <property type="component" value="Unassembled WGS sequence"/>
</dbReference>
<dbReference type="InterPro" id="IPR007441">
    <property type="entry name" value="EutH"/>
</dbReference>
<proteinExistence type="predicted"/>
<dbReference type="EMBL" id="BKAR01000002">
    <property type="protein sequence ID" value="GEP83675.1"/>
    <property type="molecule type" value="Genomic_DNA"/>
</dbReference>
<dbReference type="PANTHER" id="PTHR40089">
    <property type="entry name" value="ETHANOLAMINE UTILIZATION PROTEIN EUTH"/>
    <property type="match status" value="1"/>
</dbReference>
<sequence length="427" mass="46590">MEHIGTVIIYIIMICAVLGAFGAIRNPEVGIGKEFMEGIFTIGPIFANSAGIMASIPFISRFIEQVFGPLFHKIGADPAIAATSILATDMGGYQLANVLKESYEGWIMAMIVGFMAGATIVFSIPLGLPMLEKRDHKYMALGILSGLLAIPFGVFISTFIMIMSHVKIRTTIETVGAATHVFSISFSTVLLNLLPLLIFVIVTAAGLYFFSDIMIKGFIIFGKILDVCIKLVFVFSVVQIFTGFFTNVFGVWGFDPIMADDKDKFRALENAGNIAIMLSGAFPMVYLIRKYFSNALTRFGQKVGLSEVGSAGIIATMANILAMFKLVKDMPPKDKVINISFGVCSAFLLGDHLSYTANFQPNLIPAVMIGKFSAGLIAIGFAYLLCLPKARKLEEIDRRAGIIKPDEYIEEEAIERGEEVPETKSKI</sequence>
<dbReference type="PANTHER" id="PTHR40089:SF1">
    <property type="entry name" value="ETHANOLAMINE PERMEASE EUTH-RELATED"/>
    <property type="match status" value="1"/>
</dbReference>